<keyword evidence="2" id="KW-1185">Reference proteome</keyword>
<name>A0AC61QL29_9BACT</name>
<accession>A0AC61QL29</accession>
<evidence type="ECO:0000313" key="2">
    <source>
        <dbReference type="Proteomes" id="UP000294588"/>
    </source>
</evidence>
<evidence type="ECO:0000313" key="1">
    <source>
        <dbReference type="EMBL" id="TDF74632.1"/>
    </source>
</evidence>
<dbReference type="EMBL" id="SMOG01000001">
    <property type="protein sequence ID" value="TDF74632.1"/>
    <property type="molecule type" value="Genomic_DNA"/>
</dbReference>
<dbReference type="Proteomes" id="UP000294588">
    <property type="component" value="Unassembled WGS sequence"/>
</dbReference>
<reference evidence="1" key="1">
    <citation type="submission" date="2019-03" db="EMBL/GenBank/DDBJ databases">
        <title>Candidatus Syntrophosphaera thermopropionivorans: a novel player in syntrophic propionate oxidation during anaerobic digestion.</title>
        <authorList>
            <person name="Dyksma S."/>
        </authorList>
    </citation>
    <scope>NUCLEOTIDE SEQUENCE</scope>
    <source>
        <strain evidence="1">W5</strain>
    </source>
</reference>
<proteinExistence type="predicted"/>
<protein>
    <submittedName>
        <fullName evidence="1">Nitroreductase family protein</fullName>
    </submittedName>
</protein>
<organism evidence="1 2">
    <name type="scientific">Candidatus Syntrophosphaera thermopropionivorans</name>
    <dbReference type="NCBI Taxonomy" id="2593015"/>
    <lineage>
        <taxon>Bacteria</taxon>
        <taxon>Pseudomonadati</taxon>
        <taxon>Candidatus Cloacimonadota</taxon>
        <taxon>Candidatus Cloacimonadia</taxon>
        <taxon>Candidatus Cloacimonadales</taxon>
        <taxon>Candidatus Cloacimonadaceae</taxon>
        <taxon>Candidatus Syntrophosphaera</taxon>
    </lineage>
</organism>
<comment type="caution">
    <text evidence="1">The sequence shown here is derived from an EMBL/GenBank/DDBJ whole genome shotgun (WGS) entry which is preliminary data.</text>
</comment>
<gene>
    <name evidence="1" type="ORF">E0946_00690</name>
</gene>
<sequence length="187" mass="21467">MDLMELIATRHSVRDYLPDPIPEEILEQILEAGRLAPSARNRQPWRYIVFTSNDDIKELSLRCGLIGLSNIFIRKAPCLIVACADTNYNVRINHQDYYLVDTAISVQQMVLTAWSYGIGSCWIAAFSEKTLKKYLQLPDSWRIVALLPLGYPAEKKTLYTQALSVFPKSKNRLPLDKIVTYYHKRSS</sequence>